<proteinExistence type="predicted"/>
<gene>
    <name evidence="1" type="ORF">Goshw_008300</name>
</gene>
<name>A0A7J9L8R0_GOSSC</name>
<keyword evidence="2" id="KW-1185">Reference proteome</keyword>
<dbReference type="Proteomes" id="UP000593576">
    <property type="component" value="Unassembled WGS sequence"/>
</dbReference>
<reference evidence="1 2" key="1">
    <citation type="journal article" date="2019" name="Genome Biol. Evol.">
        <title>Insights into the evolution of the New World diploid cottons (Gossypium, subgenus Houzingenia) based on genome sequencing.</title>
        <authorList>
            <person name="Grover C.E."/>
            <person name="Arick M.A. 2nd"/>
            <person name="Thrash A."/>
            <person name="Conover J.L."/>
            <person name="Sanders W.S."/>
            <person name="Peterson D.G."/>
            <person name="Frelichowski J.E."/>
            <person name="Scheffler J.A."/>
            <person name="Scheffler B.E."/>
            <person name="Wendel J.F."/>
        </authorList>
    </citation>
    <scope>NUCLEOTIDE SEQUENCE [LARGE SCALE GENOMIC DNA]</scope>
    <source>
        <strain evidence="1">1</strain>
        <tissue evidence="1">Leaf</tissue>
    </source>
</reference>
<comment type="caution">
    <text evidence="1">The sequence shown here is derived from an EMBL/GenBank/DDBJ whole genome shotgun (WGS) entry which is preliminary data.</text>
</comment>
<protein>
    <submittedName>
        <fullName evidence="1">Uncharacterized protein</fullName>
    </submittedName>
</protein>
<dbReference type="EMBL" id="JABFAF010000005">
    <property type="protein sequence ID" value="MBA0855037.1"/>
    <property type="molecule type" value="Genomic_DNA"/>
</dbReference>
<sequence>MHLYRTMNLEILKVVCRVWYLWGEGSASNPSNHLRFL</sequence>
<organism evidence="1 2">
    <name type="scientific">Gossypium schwendimanii</name>
    <name type="common">Cotton</name>
    <dbReference type="NCBI Taxonomy" id="34291"/>
    <lineage>
        <taxon>Eukaryota</taxon>
        <taxon>Viridiplantae</taxon>
        <taxon>Streptophyta</taxon>
        <taxon>Embryophyta</taxon>
        <taxon>Tracheophyta</taxon>
        <taxon>Spermatophyta</taxon>
        <taxon>Magnoliopsida</taxon>
        <taxon>eudicotyledons</taxon>
        <taxon>Gunneridae</taxon>
        <taxon>Pentapetalae</taxon>
        <taxon>rosids</taxon>
        <taxon>malvids</taxon>
        <taxon>Malvales</taxon>
        <taxon>Malvaceae</taxon>
        <taxon>Malvoideae</taxon>
        <taxon>Gossypium</taxon>
    </lineage>
</organism>
<dbReference type="AlphaFoldDB" id="A0A7J9L8R0"/>
<dbReference type="OrthoDB" id="10440007at2759"/>
<evidence type="ECO:0000313" key="2">
    <source>
        <dbReference type="Proteomes" id="UP000593576"/>
    </source>
</evidence>
<evidence type="ECO:0000313" key="1">
    <source>
        <dbReference type="EMBL" id="MBA0855037.1"/>
    </source>
</evidence>
<accession>A0A7J9L8R0</accession>